<evidence type="ECO:0000256" key="3">
    <source>
        <dbReference type="ARBA" id="ARBA00022692"/>
    </source>
</evidence>
<comment type="similarity">
    <text evidence="2">Belongs to the autoinducer-2 exporter (AI-2E) (TC 2.A.86) family.</text>
</comment>
<dbReference type="RefSeq" id="XP_022257200.1">
    <property type="nucleotide sequence ID" value="XM_022401492.1"/>
</dbReference>
<dbReference type="PANTHER" id="PTHR21716:SF4">
    <property type="entry name" value="TRANSMEMBRANE PROTEIN 245"/>
    <property type="match status" value="1"/>
</dbReference>
<keyword evidence="3 6" id="KW-0812">Transmembrane</keyword>
<evidence type="ECO:0000256" key="5">
    <source>
        <dbReference type="ARBA" id="ARBA00023136"/>
    </source>
</evidence>
<feature type="transmembrane region" description="Helical" evidence="6">
    <location>
        <begin position="156"/>
        <end position="172"/>
    </location>
</feature>
<keyword evidence="4 6" id="KW-1133">Transmembrane helix</keyword>
<keyword evidence="7" id="KW-1185">Reference proteome</keyword>
<feature type="transmembrane region" description="Helical" evidence="6">
    <location>
        <begin position="586"/>
        <end position="605"/>
    </location>
</feature>
<feature type="transmembrane region" description="Helical" evidence="6">
    <location>
        <begin position="302"/>
        <end position="331"/>
    </location>
</feature>
<keyword evidence="5 6" id="KW-0472">Membrane</keyword>
<evidence type="ECO:0000313" key="7">
    <source>
        <dbReference type="Proteomes" id="UP000694941"/>
    </source>
</evidence>
<gene>
    <name evidence="8" type="primary">LOC111089282</name>
</gene>
<feature type="transmembrane region" description="Helical" evidence="6">
    <location>
        <begin position="104"/>
        <end position="126"/>
    </location>
</feature>
<organism evidence="7 8">
    <name type="scientific">Limulus polyphemus</name>
    <name type="common">Atlantic horseshoe crab</name>
    <dbReference type="NCBI Taxonomy" id="6850"/>
    <lineage>
        <taxon>Eukaryota</taxon>
        <taxon>Metazoa</taxon>
        <taxon>Ecdysozoa</taxon>
        <taxon>Arthropoda</taxon>
        <taxon>Chelicerata</taxon>
        <taxon>Merostomata</taxon>
        <taxon>Xiphosura</taxon>
        <taxon>Limulidae</taxon>
        <taxon>Limulus</taxon>
    </lineage>
</organism>
<feature type="transmembrane region" description="Helical" evidence="6">
    <location>
        <begin position="658"/>
        <end position="683"/>
    </location>
</feature>
<comment type="subcellular location">
    <subcellularLocation>
        <location evidence="1">Membrane</location>
        <topology evidence="1">Multi-pass membrane protein</topology>
    </subcellularLocation>
</comment>
<dbReference type="GeneID" id="111089282"/>
<name>A0ABM1TMU4_LIMPO</name>
<reference evidence="8" key="1">
    <citation type="submission" date="2025-08" db="UniProtKB">
        <authorList>
            <consortium name="RefSeq"/>
        </authorList>
    </citation>
    <scope>IDENTIFICATION</scope>
    <source>
        <tissue evidence="8">Muscle</tissue>
    </source>
</reference>
<feature type="transmembrane region" description="Helical" evidence="6">
    <location>
        <begin position="396"/>
        <end position="422"/>
    </location>
</feature>
<feature type="transmembrane region" description="Helical" evidence="6">
    <location>
        <begin position="179"/>
        <end position="197"/>
    </location>
</feature>
<dbReference type="InterPro" id="IPR002549">
    <property type="entry name" value="AI-2E-like"/>
</dbReference>
<dbReference type="Proteomes" id="UP000694941">
    <property type="component" value="Unplaced"/>
</dbReference>
<evidence type="ECO:0000256" key="6">
    <source>
        <dbReference type="SAM" id="Phobius"/>
    </source>
</evidence>
<protein>
    <submittedName>
        <fullName evidence="8">Transmembrane protein 245-like isoform X1</fullName>
    </submittedName>
</protein>
<feature type="transmembrane region" description="Helical" evidence="6">
    <location>
        <begin position="133"/>
        <end position="150"/>
    </location>
</feature>
<proteinExistence type="inferred from homology"/>
<dbReference type="PANTHER" id="PTHR21716">
    <property type="entry name" value="TRANSMEMBRANE PROTEIN"/>
    <property type="match status" value="1"/>
</dbReference>
<evidence type="ECO:0000256" key="1">
    <source>
        <dbReference type="ARBA" id="ARBA00004141"/>
    </source>
</evidence>
<feature type="transmembrane region" description="Helical" evidence="6">
    <location>
        <begin position="203"/>
        <end position="221"/>
    </location>
</feature>
<evidence type="ECO:0000256" key="2">
    <source>
        <dbReference type="ARBA" id="ARBA00009773"/>
    </source>
</evidence>
<evidence type="ECO:0000313" key="8">
    <source>
        <dbReference type="RefSeq" id="XP_022257200.1"/>
    </source>
</evidence>
<accession>A0ABM1TMU4</accession>
<sequence length="689" mass="79810">MTFFSFDTNKKFLKQAFYSAAVNLFVGFVILVAIAVYFIFKPFLQPLLWAVLFGSVLHPFKQKMARFLKGWIRDLQERNASVTVQFFYFPGVFIDSISERLGHFILKYMLVLLVIFIGIPAVLIYFHFFPVDIVAVLMVIFHNIAFLLNILRKSTVLVFTLLLSYIILVNFLRPQRSHAILCWISVIVWCVCVFYFAAFFGFLQVPVSLCFLVLLVAGFLIEVKKKENDEVQGSEQPSDSTIVTHLRKRLIWLTSDDKEKDVSSSTVVESTSEEVQRRDISFSGKEQTKKKPVALSTKYLKWLLYACLTVKFWMNLWLLYFLPLFLTYLVVKKLASYLGVLRFVRDKTTAVKNAFVNWFKRRKVVLCPTPIQGLWRIIVLCDRKFSSWIEGSIDTFSSITVMIILLIVMTIGFLFLAVQVYGETVQLVRVTKEIVNKTILSKPIVQQYLPQNMEAVHEKLNVVVDHAYDYGKKGINRVVYKFVGDEDEKQSALTEKQLSDIWDQLYQLWLVKYSGTSEVEETITWSTVLDGLSNLDMTPFVKYVKNNVMVVLKFLKSCWIFVKENLAIVFRLFRSILRMLFHSTRAILNIIIGLVIFTTALFYLLSISGETYKPVEVISILVPSSEEGNRMGNMMKSAIQGVFHASFKKATIYALYTWLIHTLFQVMLVYMPTSMTFVFIFWLKKLIFN</sequence>
<evidence type="ECO:0000256" key="4">
    <source>
        <dbReference type="ARBA" id="ARBA00022989"/>
    </source>
</evidence>
<feature type="transmembrane region" description="Helical" evidence="6">
    <location>
        <begin position="16"/>
        <end position="37"/>
    </location>
</feature>